<name>A0A401GLT6_9APHY</name>
<evidence type="ECO:0000313" key="3">
    <source>
        <dbReference type="Proteomes" id="UP000287166"/>
    </source>
</evidence>
<feature type="domain" description="DUF6589" evidence="1">
    <location>
        <begin position="345"/>
        <end position="501"/>
    </location>
</feature>
<reference evidence="2 3" key="1">
    <citation type="journal article" date="2018" name="Sci. Rep.">
        <title>Genome sequence of the cauliflower mushroom Sparassis crispa (Hanabiratake) and its association with beneficial usage.</title>
        <authorList>
            <person name="Kiyama R."/>
            <person name="Furutani Y."/>
            <person name="Kawaguchi K."/>
            <person name="Nakanishi T."/>
        </authorList>
    </citation>
    <scope>NUCLEOTIDE SEQUENCE [LARGE SCALE GENOMIC DNA]</scope>
</reference>
<comment type="caution">
    <text evidence="2">The sequence shown here is derived from an EMBL/GenBank/DDBJ whole genome shotgun (WGS) entry which is preliminary data.</text>
</comment>
<dbReference type="Proteomes" id="UP000287166">
    <property type="component" value="Unassembled WGS sequence"/>
</dbReference>
<organism evidence="2 3">
    <name type="scientific">Sparassis crispa</name>
    <dbReference type="NCBI Taxonomy" id="139825"/>
    <lineage>
        <taxon>Eukaryota</taxon>
        <taxon>Fungi</taxon>
        <taxon>Dikarya</taxon>
        <taxon>Basidiomycota</taxon>
        <taxon>Agaricomycotina</taxon>
        <taxon>Agaricomycetes</taxon>
        <taxon>Polyporales</taxon>
        <taxon>Sparassidaceae</taxon>
        <taxon>Sparassis</taxon>
    </lineage>
</organism>
<proteinExistence type="predicted"/>
<keyword evidence="3" id="KW-1185">Reference proteome</keyword>
<dbReference type="Pfam" id="PF20231">
    <property type="entry name" value="DUF6589"/>
    <property type="match status" value="1"/>
</dbReference>
<dbReference type="OrthoDB" id="5424058at2759"/>
<dbReference type="STRING" id="139825.A0A401GLT6"/>
<dbReference type="AlphaFoldDB" id="A0A401GLT6"/>
<protein>
    <recommendedName>
        <fullName evidence="1">DUF6589 domain-containing protein</fullName>
    </recommendedName>
</protein>
<accession>A0A401GLT6</accession>
<dbReference type="GeneID" id="38780063"/>
<gene>
    <name evidence="2" type="ORF">SCP_0501930</name>
</gene>
<sequence length="509" mass="58022">MSSRKHKSMVPNENFPIIFATPDQLPAKRQRRTLVAFNTEADFQAEWQRLIDERRQAETEITDARKKDQEEATRISAAEKAAESALHLKIVLSSAVAASFPTLFDFLSELWQTKDTAMSSRTSKMLDRHRYELLEMMRERRSEVVEGWATELAMASIAKEGKRLADFLRPQEGAGIGDLLKSWSLRNILDEAREMAPMLCEVLRRAGMQHKQDTDGRESRRDRDLIFSTVICMLAQVYSEHSNETQTVLCLYLLACSTSRLQFEVLHHAGLTSSYTKAVRDIKALGEEQLKKIKAIVGEQRLDNKDHFDNGTTATLIPLYDVTFGELSLELNPMHQSHLPILDFTYKDLLPSAEQIEQLEKSMVWHIQDVLFDNFPELRHRLDTEIPPLPLVLPIPVHKTEQFPLLAMHIDESSLDGTVEVLDTIVHKTLKMTEDDVKRHGIILCAGDQLTISLLDKISASRRKDSELLDNIGRWTRGQLGLFHVKIAVDRMIANEHWGTPPPAQGYVL</sequence>
<dbReference type="RefSeq" id="XP_027614059.1">
    <property type="nucleotide sequence ID" value="XM_027758258.1"/>
</dbReference>
<dbReference type="InterPro" id="IPR046496">
    <property type="entry name" value="DUF6589"/>
</dbReference>
<evidence type="ECO:0000259" key="1">
    <source>
        <dbReference type="Pfam" id="PF20231"/>
    </source>
</evidence>
<dbReference type="InParanoid" id="A0A401GLT6"/>
<evidence type="ECO:0000313" key="2">
    <source>
        <dbReference type="EMBL" id="GBE83146.1"/>
    </source>
</evidence>
<dbReference type="EMBL" id="BFAD01000005">
    <property type="protein sequence ID" value="GBE83146.1"/>
    <property type="molecule type" value="Genomic_DNA"/>
</dbReference>